<evidence type="ECO:0000256" key="7">
    <source>
        <dbReference type="SAM" id="MobiDB-lite"/>
    </source>
</evidence>
<dbReference type="InterPro" id="IPR032706">
    <property type="entry name" value="Spt6_HHH"/>
</dbReference>
<evidence type="ECO:0000259" key="8">
    <source>
        <dbReference type="PROSITE" id="PS50001"/>
    </source>
</evidence>
<dbReference type="SUPFAM" id="SSF53098">
    <property type="entry name" value="Ribonuclease H-like"/>
    <property type="match status" value="1"/>
</dbReference>
<dbReference type="Pfam" id="PF14639">
    <property type="entry name" value="YqgF"/>
    <property type="match status" value="1"/>
</dbReference>
<dbReference type="FunFam" id="1.10.150.850:FF:000004">
    <property type="entry name" value="Transcription elongation factor SPT6"/>
    <property type="match status" value="1"/>
</dbReference>
<dbReference type="InterPro" id="IPR041692">
    <property type="entry name" value="HHH_9"/>
</dbReference>
<feature type="domain" description="S1 motif" evidence="9">
    <location>
        <begin position="1186"/>
        <end position="1241"/>
    </location>
</feature>
<dbReference type="SUPFAM" id="SSF158832">
    <property type="entry name" value="Tex N-terminal region-like"/>
    <property type="match status" value="1"/>
</dbReference>
<proteinExistence type="inferred from homology"/>
<dbReference type="Gene3D" id="1.10.150.850">
    <property type="entry name" value="Spt6, helix-hairpin-helix domain"/>
    <property type="match status" value="1"/>
</dbReference>
<feature type="region of interest" description="Disordered" evidence="7">
    <location>
        <begin position="1"/>
        <end position="46"/>
    </location>
</feature>
<reference evidence="10" key="1">
    <citation type="submission" date="2021-12" db="EMBL/GenBank/DDBJ databases">
        <authorList>
            <person name="King R."/>
        </authorList>
    </citation>
    <scope>NUCLEOTIDE SEQUENCE</scope>
</reference>
<feature type="compositionally biased region" description="Basic and acidic residues" evidence="7">
    <location>
        <begin position="428"/>
        <end position="440"/>
    </location>
</feature>
<dbReference type="InterPro" id="IPR017072">
    <property type="entry name" value="TF_Spt6"/>
</dbReference>
<dbReference type="GO" id="GO:0034728">
    <property type="term" value="P:nucleosome organization"/>
    <property type="evidence" value="ECO:0007669"/>
    <property type="project" value="TreeGrafter"/>
</dbReference>
<feature type="region of interest" description="Disordered" evidence="7">
    <location>
        <begin position="428"/>
        <end position="483"/>
    </location>
</feature>
<organism evidence="10 11">
    <name type="scientific">Bemisia tabaci</name>
    <name type="common">Sweetpotato whitefly</name>
    <name type="synonym">Aleurodes tabaci</name>
    <dbReference type="NCBI Taxonomy" id="7038"/>
    <lineage>
        <taxon>Eukaryota</taxon>
        <taxon>Metazoa</taxon>
        <taxon>Ecdysozoa</taxon>
        <taxon>Arthropoda</taxon>
        <taxon>Hexapoda</taxon>
        <taxon>Insecta</taxon>
        <taxon>Pterygota</taxon>
        <taxon>Neoptera</taxon>
        <taxon>Paraneoptera</taxon>
        <taxon>Hemiptera</taxon>
        <taxon>Sternorrhyncha</taxon>
        <taxon>Aleyrodoidea</taxon>
        <taxon>Aleyrodidae</taxon>
        <taxon>Aleyrodinae</taxon>
        <taxon>Bemisia</taxon>
    </lineage>
</organism>
<evidence type="ECO:0000259" key="9">
    <source>
        <dbReference type="PROSITE" id="PS50126"/>
    </source>
</evidence>
<sequence>MADFIDSEAEERLCESNGEESDGSGLKKRKRSDQEDDYDDRLEDDDYDLLEENLGHKISRKKRFNRFKRLRRIEGDESGDEKGQGDEEKDGEDLYNSEWEEERGSERGEEEDGEGDYLDADDFIVEDEGRPIASCQKKKPILADAALQEAQDIFGVDFDFDEFDRYGDEYDEEEEEEEEEDDEYIDEEAGEDVDRPRKTRKKTARKATRKSIFELYEPIELKRGHFTDFDNEVGNTDIPERMQLREFPIFSVWEGSDELDHEAEWIYKQAFCKPTISTQENPGGVDPRYKSRKGPQTIGKIKKALDFIRNQHFEVPFIALYRKEHVQPELTINDLWRVYKFDAKWCQLKARKSALQKHFENMQEFQSQELMKGSLDAPIPENVRLISDEDVDRLKAVQTTEELKDVHSHFLLYYSNIIPLMLEKERQKKKEAAKQKQQDRPKKKKMVMDDDGNEVEVEVTDDEAEPETQSEEKDEEPEVVKPAVRRSPYSLCRKAGIGGFVKRFGLLPEQFAENLRDKYQRNEVKQEPVGPLVLAKEYTSSRFTSPEDVVLAAKYMLAMQIAKEPLVKSCVRETFFERAKIDVRPTKKGMKEIDENHSCYAMKYFKGKPVRDLWGEQFMKLQIAEQDKLVNIIINEHIEGITHNSSYVEEVKQLFYRNECSKHVQEWNKLRLEAVEIALSKILFPNLCKELRTILLDESKESVLKNCCDKLFNWLKVAPFSVDFDGDDEEWDTSKGLRIMSIAYEPDLSQAAFGCVISPEGEVIKHIRLPYVLKRKHSFRVDDKALKEADLRALREFISTKKPHAICVGGESREALMIVADVKEIIANLVEDEQFPMIPVEIVDNELSKIYANSNKGISDFREYPLLLRQAVSLARRLQDPLIEFSQLCTSDDEILCLRYHALQDQLSKEELLDALTIEFVNRTNEVGVDINETVQQVYASNLVQFVCGLGPRKAAALLKLLKQTNQQLENRTQLVTSCHMGPKVFTNCAGFIKIDITSLGDSTDPYVEVLDGSRIHPERYEWAQKMAADALKYEDNHANPAFALEEVLEAPERLKDLDLDAFAEELERQGFGNMSNTLYDIRAELNHRYKDLRTPYRSPNPEELFNMLTKETPETFYIGKMISAVVSGISRKQATPEQLDKANPIRNEETGLWQCPLCFKNDFPELSEVWYHFSTSKGCPGSATGVKIRLDNGVSGFIHIKNLSDKCVTDPEERVQRNQVIQCRIIKIDVERFSIDATSKFSDLLDKNRKWRPPKDPLYDLGAGMKDKKTEDDAMQQKKRQTHIKRVIFHPSFHHISYIEAEALMASMEPGEVIVRPSSQGANNLSVTWKVADGICQHIAVKEVDKGNAFSLGPTLLIDNEEFEDIDEIIALHINPMAAYCRDIFSFRYYRNTDGGLKDKAEEIIKEERKQNPSKIHYIISVSKDYPGKFLLSYLPQTRCKHEYVTVTAKGYRYRGQIFDSISSLFRWFKEHFRDAIPETRSTLRSVNMKSTPFQPHTPNMLNRV</sequence>
<dbReference type="InterPro" id="IPR012337">
    <property type="entry name" value="RNaseH-like_sf"/>
</dbReference>
<dbReference type="Proteomes" id="UP001152759">
    <property type="component" value="Chromosome 5"/>
</dbReference>
<dbReference type="InterPro" id="IPR006641">
    <property type="entry name" value="YqgF/RNaseH-like_dom"/>
</dbReference>
<dbReference type="PANTHER" id="PTHR10145:SF6">
    <property type="entry name" value="TRANSCRIPTION ELONGATION FACTOR SPT6"/>
    <property type="match status" value="1"/>
</dbReference>
<dbReference type="Pfam" id="PF14635">
    <property type="entry name" value="HHH_7"/>
    <property type="match status" value="1"/>
</dbReference>
<evidence type="ECO:0000313" key="10">
    <source>
        <dbReference type="EMBL" id="CAH0390287.1"/>
    </source>
</evidence>
<dbReference type="Gene3D" id="1.10.10.650">
    <property type="entry name" value="RuvA domain 2-like"/>
    <property type="match status" value="1"/>
</dbReference>
<dbReference type="PROSITE" id="PS50126">
    <property type="entry name" value="S1"/>
    <property type="match status" value="1"/>
</dbReference>
<dbReference type="InterPro" id="IPR035019">
    <property type="entry name" value="Spt6_SH2_N"/>
</dbReference>
<dbReference type="SMART" id="SM00732">
    <property type="entry name" value="YqgFc"/>
    <property type="match status" value="1"/>
</dbReference>
<dbReference type="InterPro" id="IPR003029">
    <property type="entry name" value="S1_domain"/>
</dbReference>
<dbReference type="FunFam" id="3.30.505.10:FF:000089">
    <property type="entry name" value="Transcription elongation factor spt6"/>
    <property type="match status" value="1"/>
</dbReference>
<feature type="compositionally biased region" description="Acidic residues" evidence="7">
    <location>
        <begin position="169"/>
        <end position="191"/>
    </location>
</feature>
<dbReference type="FunFam" id="3.30.505.10:FF:000030">
    <property type="entry name" value="Transcription elongation factor spt6"/>
    <property type="match status" value="1"/>
</dbReference>
<keyword evidence="3 5" id="KW-0804">Transcription</keyword>
<dbReference type="Gene3D" id="2.40.50.140">
    <property type="entry name" value="Nucleic acid-binding proteins"/>
    <property type="match status" value="1"/>
</dbReference>
<evidence type="ECO:0000256" key="5">
    <source>
        <dbReference type="PIRNR" id="PIRNR036947"/>
    </source>
</evidence>
<dbReference type="FunFam" id="1.10.10.650:FF:000002">
    <property type="entry name" value="Transcription elongation factor spt6"/>
    <property type="match status" value="1"/>
</dbReference>
<evidence type="ECO:0000313" key="11">
    <source>
        <dbReference type="Proteomes" id="UP001152759"/>
    </source>
</evidence>
<dbReference type="GO" id="GO:0003677">
    <property type="term" value="F:DNA binding"/>
    <property type="evidence" value="ECO:0007669"/>
    <property type="project" value="InterPro"/>
</dbReference>
<dbReference type="InterPro" id="IPR000980">
    <property type="entry name" value="SH2"/>
</dbReference>
<evidence type="ECO:0000256" key="4">
    <source>
        <dbReference type="ARBA" id="ARBA00023242"/>
    </source>
</evidence>
<evidence type="ECO:0008006" key="12">
    <source>
        <dbReference type="Google" id="ProtNLM"/>
    </source>
</evidence>
<dbReference type="InterPro" id="IPR035420">
    <property type="entry name" value="Spt6_SH2"/>
</dbReference>
<evidence type="ECO:0000256" key="2">
    <source>
        <dbReference type="ARBA" id="ARBA00009253"/>
    </source>
</evidence>
<dbReference type="InterPro" id="IPR036860">
    <property type="entry name" value="SH2_dom_sf"/>
</dbReference>
<feature type="domain" description="SH2" evidence="8">
    <location>
        <begin position="1289"/>
        <end position="1374"/>
    </location>
</feature>
<dbReference type="PROSITE" id="PS50001">
    <property type="entry name" value="SH2"/>
    <property type="match status" value="1"/>
</dbReference>
<evidence type="ECO:0000256" key="1">
    <source>
        <dbReference type="ARBA" id="ARBA00004123"/>
    </source>
</evidence>
<evidence type="ECO:0000256" key="3">
    <source>
        <dbReference type="ARBA" id="ARBA00023163"/>
    </source>
</evidence>
<keyword evidence="11" id="KW-1185">Reference proteome</keyword>
<feature type="compositionally biased region" description="Acidic residues" evidence="7">
    <location>
        <begin position="449"/>
        <end position="477"/>
    </location>
</feature>
<dbReference type="GO" id="GO:0042393">
    <property type="term" value="F:histone binding"/>
    <property type="evidence" value="ECO:0007669"/>
    <property type="project" value="TreeGrafter"/>
</dbReference>
<feature type="compositionally biased region" description="Basic and acidic residues" evidence="7">
    <location>
        <begin position="74"/>
        <end position="86"/>
    </location>
</feature>
<dbReference type="PIRSF" id="PIRSF036947">
    <property type="entry name" value="Spt6"/>
    <property type="match status" value="1"/>
</dbReference>
<dbReference type="Pfam" id="PF14632">
    <property type="entry name" value="SPT6_acidic"/>
    <property type="match status" value="1"/>
</dbReference>
<dbReference type="CDD" id="cd09918">
    <property type="entry name" value="SH2_Nterm_SPT6_like"/>
    <property type="match status" value="1"/>
</dbReference>
<comment type="function">
    <text evidence="5">Histone H3-H4 chaperone that plays a role in maintenance of chromatin structure during RNA polymerase II transcription elongation.</text>
</comment>
<dbReference type="GO" id="GO:0031491">
    <property type="term" value="F:nucleosome binding"/>
    <property type="evidence" value="ECO:0007669"/>
    <property type="project" value="TreeGrafter"/>
</dbReference>
<keyword evidence="4 5" id="KW-0539">Nucleus</keyword>
<dbReference type="EMBL" id="OU963866">
    <property type="protein sequence ID" value="CAH0390287.1"/>
    <property type="molecule type" value="Genomic_DNA"/>
</dbReference>
<dbReference type="FunFam" id="1.10.10.2740:FF:000002">
    <property type="entry name" value="Transcription elongation factor Spt6"/>
    <property type="match status" value="1"/>
</dbReference>
<dbReference type="InterPro" id="IPR028231">
    <property type="entry name" value="Spt6_YqgF"/>
</dbReference>
<feature type="region of interest" description="Disordered" evidence="7">
    <location>
        <begin position="169"/>
        <end position="201"/>
    </location>
</feature>
<dbReference type="FunFam" id="3.30.420.140:FF:000004">
    <property type="entry name" value="Transcription elongation factor spt6"/>
    <property type="match status" value="1"/>
</dbReference>
<feature type="compositionally biased region" description="Acidic residues" evidence="7">
    <location>
        <begin position="87"/>
        <end position="101"/>
    </location>
</feature>
<dbReference type="InterPro" id="IPR042066">
    <property type="entry name" value="Spt6_death-like"/>
</dbReference>
<dbReference type="Pfam" id="PF14641">
    <property type="entry name" value="HTH_44"/>
    <property type="match status" value="1"/>
</dbReference>
<dbReference type="Gene3D" id="3.30.420.140">
    <property type="entry name" value="YqgF/RNase H-like domain"/>
    <property type="match status" value="1"/>
</dbReference>
<dbReference type="Gene3D" id="3.30.505.10">
    <property type="entry name" value="SH2 domain"/>
    <property type="match status" value="2"/>
</dbReference>
<dbReference type="InterPro" id="IPR028088">
    <property type="entry name" value="Spt6_HTH_DNA-bd_dom"/>
</dbReference>
<dbReference type="GO" id="GO:0140673">
    <property type="term" value="P:transcription elongation-coupled chromatin remodeling"/>
    <property type="evidence" value="ECO:0007669"/>
    <property type="project" value="InterPro"/>
</dbReference>
<dbReference type="Pfam" id="PF17674">
    <property type="entry name" value="HHH_9"/>
    <property type="match status" value="1"/>
</dbReference>
<evidence type="ECO:0000256" key="6">
    <source>
        <dbReference type="PROSITE-ProRule" id="PRU00191"/>
    </source>
</evidence>
<dbReference type="SMART" id="SM00252">
    <property type="entry name" value="SH2"/>
    <property type="match status" value="1"/>
</dbReference>
<dbReference type="InterPro" id="IPR037027">
    <property type="entry name" value="YqgF/RNaseH-like_dom_sf"/>
</dbReference>
<name>A0A9P0AAP5_BEMTA</name>
<dbReference type="InterPro" id="IPR023323">
    <property type="entry name" value="Tex-like_dom_sf"/>
</dbReference>
<dbReference type="Gene3D" id="1.10.3500.10">
    <property type="entry name" value="Tex N-terminal region-like"/>
    <property type="match status" value="1"/>
</dbReference>
<dbReference type="SUPFAM" id="SSF55550">
    <property type="entry name" value="SH2 domain"/>
    <property type="match status" value="2"/>
</dbReference>
<dbReference type="FunFam" id="1.10.3500.10:FF:000006">
    <property type="entry name" value="Transcription elongation factor spt6"/>
    <property type="match status" value="1"/>
</dbReference>
<dbReference type="GO" id="GO:0008023">
    <property type="term" value="C:transcription elongation factor complex"/>
    <property type="evidence" value="ECO:0007669"/>
    <property type="project" value="TreeGrafter"/>
</dbReference>
<dbReference type="InterPro" id="IPR023319">
    <property type="entry name" value="Tex-like_HTH_dom_sf"/>
</dbReference>
<dbReference type="InterPro" id="IPR028083">
    <property type="entry name" value="Spt6_acidic_N_dom"/>
</dbReference>
<feature type="region of interest" description="Disordered" evidence="7">
    <location>
        <begin position="74"/>
        <end position="125"/>
    </location>
</feature>
<dbReference type="InterPro" id="IPR010994">
    <property type="entry name" value="RuvA_2-like"/>
</dbReference>
<gene>
    <name evidence="10" type="ORF">BEMITA_LOCUS9026</name>
</gene>
<dbReference type="Pfam" id="PF14633">
    <property type="entry name" value="SH2_2"/>
    <property type="match status" value="1"/>
</dbReference>
<dbReference type="Gene3D" id="1.10.10.2740">
    <property type="entry name" value="Spt6, Death-like domain"/>
    <property type="match status" value="1"/>
</dbReference>
<protein>
    <recommendedName>
        <fullName evidence="12">Transcription elongation factor spt6</fullName>
    </recommendedName>
</protein>
<dbReference type="Pfam" id="PF00575">
    <property type="entry name" value="S1"/>
    <property type="match status" value="1"/>
</dbReference>
<dbReference type="InterPro" id="IPR035018">
    <property type="entry name" value="Spt6_SH2_C"/>
</dbReference>
<accession>A0A9P0AAP5</accession>
<dbReference type="CDD" id="cd09928">
    <property type="entry name" value="SH2_Cterm_SPT6_like"/>
    <property type="match status" value="1"/>
</dbReference>
<dbReference type="InterPro" id="IPR012340">
    <property type="entry name" value="NA-bd_OB-fold"/>
</dbReference>
<dbReference type="SUPFAM" id="SSF47781">
    <property type="entry name" value="RuvA domain 2-like"/>
    <property type="match status" value="2"/>
</dbReference>
<dbReference type="CDD" id="cd00164">
    <property type="entry name" value="S1_like"/>
    <property type="match status" value="1"/>
</dbReference>
<dbReference type="PANTHER" id="PTHR10145">
    <property type="entry name" value="TRANSCRIPTION ELONGATION FACTOR SPT6"/>
    <property type="match status" value="1"/>
</dbReference>
<comment type="subcellular location">
    <subcellularLocation>
        <location evidence="1 5">Nucleus</location>
    </subcellularLocation>
</comment>
<dbReference type="SUPFAM" id="SSF50249">
    <property type="entry name" value="Nucleic acid-binding proteins"/>
    <property type="match status" value="1"/>
</dbReference>
<comment type="similarity">
    <text evidence="2 5">Belongs to the SPT6 family.</text>
</comment>
<feature type="compositionally biased region" description="Acidic residues" evidence="7">
    <location>
        <begin position="34"/>
        <end position="46"/>
    </location>
</feature>
<keyword evidence="6" id="KW-0727">SH2 domain</keyword>
<feature type="compositionally biased region" description="Acidic residues" evidence="7">
    <location>
        <begin position="108"/>
        <end position="125"/>
    </location>
</feature>